<comment type="similarity">
    <text evidence="2">Belongs to the EamA transporter family.</text>
</comment>
<dbReference type="Proteomes" id="UP001256827">
    <property type="component" value="Chromosome"/>
</dbReference>
<feature type="transmembrane region" description="Helical" evidence="4">
    <location>
        <begin position="246"/>
        <end position="262"/>
    </location>
</feature>
<feature type="transmembrane region" description="Helical" evidence="4">
    <location>
        <begin position="70"/>
        <end position="89"/>
    </location>
</feature>
<evidence type="ECO:0000256" key="3">
    <source>
        <dbReference type="SAM" id="MobiDB-lite"/>
    </source>
</evidence>
<protein>
    <submittedName>
        <fullName evidence="6">EamA family transporter</fullName>
    </submittedName>
</protein>
<dbReference type="PANTHER" id="PTHR12715">
    <property type="entry name" value="TRANSPORTER, DRUG/METABOLITE EXPORTER FAMILY"/>
    <property type="match status" value="1"/>
</dbReference>
<evidence type="ECO:0000313" key="6">
    <source>
        <dbReference type="EMBL" id="WNC13420.1"/>
    </source>
</evidence>
<proteinExistence type="inferred from homology"/>
<dbReference type="RefSeq" id="WP_310764926.1">
    <property type="nucleotide sequence ID" value="NZ_CP134050.1"/>
</dbReference>
<dbReference type="InterPro" id="IPR037185">
    <property type="entry name" value="EmrE-like"/>
</dbReference>
<dbReference type="InterPro" id="IPR000620">
    <property type="entry name" value="EamA_dom"/>
</dbReference>
<feature type="transmembrane region" description="Helical" evidence="4">
    <location>
        <begin position="147"/>
        <end position="167"/>
    </location>
</feature>
<comment type="subcellular location">
    <subcellularLocation>
        <location evidence="1">Endomembrane system</location>
        <topology evidence="1">Multi-pass membrane protein</topology>
    </subcellularLocation>
</comment>
<dbReference type="Pfam" id="PF00892">
    <property type="entry name" value="EamA"/>
    <property type="match status" value="2"/>
</dbReference>
<feature type="transmembrane region" description="Helical" evidence="4">
    <location>
        <begin position="39"/>
        <end position="58"/>
    </location>
</feature>
<evidence type="ECO:0000256" key="1">
    <source>
        <dbReference type="ARBA" id="ARBA00004127"/>
    </source>
</evidence>
<feature type="transmembrane region" description="Helical" evidence="4">
    <location>
        <begin position="210"/>
        <end position="234"/>
    </location>
</feature>
<dbReference type="PANTHER" id="PTHR12715:SF4">
    <property type="entry name" value="EAMA DOMAIN-CONTAINING PROTEIN"/>
    <property type="match status" value="1"/>
</dbReference>
<feature type="compositionally biased region" description="Basic residues" evidence="3">
    <location>
        <begin position="299"/>
        <end position="308"/>
    </location>
</feature>
<name>A0ABY9T033_BREBE</name>
<accession>A0ABY9T033</accession>
<evidence type="ECO:0000256" key="4">
    <source>
        <dbReference type="SAM" id="Phobius"/>
    </source>
</evidence>
<feature type="transmembrane region" description="Helical" evidence="4">
    <location>
        <begin position="179"/>
        <end position="198"/>
    </location>
</feature>
<keyword evidence="7" id="KW-1185">Reference proteome</keyword>
<keyword evidence="4" id="KW-0812">Transmembrane</keyword>
<organism evidence="6 7">
    <name type="scientific">Brevibacillus brevis</name>
    <name type="common">Bacillus brevis</name>
    <dbReference type="NCBI Taxonomy" id="1393"/>
    <lineage>
        <taxon>Bacteria</taxon>
        <taxon>Bacillati</taxon>
        <taxon>Bacillota</taxon>
        <taxon>Bacilli</taxon>
        <taxon>Bacillales</taxon>
        <taxon>Paenibacillaceae</taxon>
        <taxon>Brevibacillus</taxon>
    </lineage>
</organism>
<keyword evidence="4" id="KW-1133">Transmembrane helix</keyword>
<reference evidence="6 7" key="1">
    <citation type="submission" date="2023-09" db="EMBL/GenBank/DDBJ databases">
        <title>Complete Genome and Methylome dissection of Bacillus brevis NEB573 original source of BbsI restriction endonuclease.</title>
        <authorList>
            <person name="Fomenkov A."/>
            <person name="Roberts R.D."/>
        </authorList>
    </citation>
    <scope>NUCLEOTIDE SEQUENCE [LARGE SCALE GENOMIC DNA]</scope>
    <source>
        <strain evidence="6 7">NEB573</strain>
    </source>
</reference>
<evidence type="ECO:0000313" key="7">
    <source>
        <dbReference type="Proteomes" id="UP001256827"/>
    </source>
</evidence>
<dbReference type="EMBL" id="CP134050">
    <property type="protein sequence ID" value="WNC13420.1"/>
    <property type="molecule type" value="Genomic_DNA"/>
</dbReference>
<feature type="region of interest" description="Disordered" evidence="3">
    <location>
        <begin position="288"/>
        <end position="308"/>
    </location>
</feature>
<sequence>MKKQSQLGVVFAQGSCLLLWASAFPGIRHGLTAFTPDQLSLLRFLVGSALLLLIALIFRIRLPEPKDIPALLLFGASGFTVYHAALNYGEVTVSSGVASLFVSTTPIFAALLALLVYRERLGLRGWAGSLLGFVGVLISSMGTGQPFQWNNGIVLILVASFSESLYFAFQKPYVEKYGFLAFTAYSVWGGTLFMLYALPGLGEAILQAPASVSLTVLYLGIFPTVLAYLALAYVTARVGASEATSSLYLTPALAFGIAWIWLGEVPSLLSIAGGVVTLGGVLAATTGGAPAGDAEAGTRKGKIGHGSN</sequence>
<evidence type="ECO:0000259" key="5">
    <source>
        <dbReference type="Pfam" id="PF00892"/>
    </source>
</evidence>
<feature type="transmembrane region" description="Helical" evidence="4">
    <location>
        <begin position="123"/>
        <end position="141"/>
    </location>
</feature>
<feature type="domain" description="EamA" evidence="5">
    <location>
        <begin position="151"/>
        <end position="284"/>
    </location>
</feature>
<evidence type="ECO:0000256" key="2">
    <source>
        <dbReference type="ARBA" id="ARBA00007362"/>
    </source>
</evidence>
<feature type="domain" description="EamA" evidence="5">
    <location>
        <begin position="10"/>
        <end position="140"/>
    </location>
</feature>
<feature type="transmembrane region" description="Helical" evidence="4">
    <location>
        <begin position="268"/>
        <end position="292"/>
    </location>
</feature>
<keyword evidence="4" id="KW-0472">Membrane</keyword>
<feature type="transmembrane region" description="Helical" evidence="4">
    <location>
        <begin position="95"/>
        <end position="116"/>
    </location>
</feature>
<dbReference type="SUPFAM" id="SSF103481">
    <property type="entry name" value="Multidrug resistance efflux transporter EmrE"/>
    <property type="match status" value="2"/>
</dbReference>
<gene>
    <name evidence="6" type="ORF">RGB73_22375</name>
</gene>
<dbReference type="InterPro" id="IPR052756">
    <property type="entry name" value="Alkyne_AA_exporter"/>
</dbReference>